<dbReference type="Proteomes" id="UP001156921">
    <property type="component" value="Unassembled WGS sequence"/>
</dbReference>
<gene>
    <name evidence="3" type="ORF">GCM10007859_06310</name>
</gene>
<dbReference type="InterPro" id="IPR018704">
    <property type="entry name" value="SecYEG/CpoB_TPR"/>
</dbReference>
<sequence>MVDVFEQVEEELRSDRYKRLARTWLPVAGGVLLVALIAALAFWGWDSWQTSKADKASVAYDRGLESLEANNPVGADAAFVQAAKDGNSAYKAMALSQRAGIALAANRVPDAIALLDEAARASGDPLLSDPAALKAAWLAMDSETLEQVEARLEPLAREDRPFSAFALEALAMARLQHGQVAPAREALVLLKNGLDTPEIVTQRADLAIAAIDAGGAPGLAAIVRAQAAIPVAPPAPAAPAAPAAAPARP</sequence>
<feature type="transmembrane region" description="Helical" evidence="1">
    <location>
        <begin position="23"/>
        <end position="45"/>
    </location>
</feature>
<protein>
    <recommendedName>
        <fullName evidence="2">Ancillary SecYEG translocon subunit/Cell division coordinator CpoB TPR domain-containing protein</fullName>
    </recommendedName>
</protein>
<evidence type="ECO:0000259" key="2">
    <source>
        <dbReference type="Pfam" id="PF09976"/>
    </source>
</evidence>
<reference evidence="4" key="1">
    <citation type="journal article" date="2019" name="Int. J. Syst. Evol. Microbiol.">
        <title>The Global Catalogue of Microorganisms (GCM) 10K type strain sequencing project: providing services to taxonomists for standard genome sequencing and annotation.</title>
        <authorList>
            <consortium name="The Broad Institute Genomics Platform"/>
            <consortium name="The Broad Institute Genome Sequencing Center for Infectious Disease"/>
            <person name="Wu L."/>
            <person name="Ma J."/>
        </authorList>
    </citation>
    <scope>NUCLEOTIDE SEQUENCE [LARGE SCALE GENOMIC DNA]</scope>
    <source>
        <strain evidence="4">NBRC 110107</strain>
    </source>
</reference>
<name>A0ABQ6BLJ1_9CAUL</name>
<dbReference type="EMBL" id="BSOY01000008">
    <property type="protein sequence ID" value="GLS00624.1"/>
    <property type="molecule type" value="Genomic_DNA"/>
</dbReference>
<dbReference type="RefSeq" id="WP_284221044.1">
    <property type="nucleotide sequence ID" value="NZ_BSOY01000008.1"/>
</dbReference>
<keyword evidence="1" id="KW-1133">Transmembrane helix</keyword>
<evidence type="ECO:0000313" key="3">
    <source>
        <dbReference type="EMBL" id="GLS00624.1"/>
    </source>
</evidence>
<evidence type="ECO:0000313" key="4">
    <source>
        <dbReference type="Proteomes" id="UP001156921"/>
    </source>
</evidence>
<organism evidence="3 4">
    <name type="scientific">Brevundimonas denitrificans</name>
    <dbReference type="NCBI Taxonomy" id="1443434"/>
    <lineage>
        <taxon>Bacteria</taxon>
        <taxon>Pseudomonadati</taxon>
        <taxon>Pseudomonadota</taxon>
        <taxon>Alphaproteobacteria</taxon>
        <taxon>Caulobacterales</taxon>
        <taxon>Caulobacteraceae</taxon>
        <taxon>Brevundimonas</taxon>
    </lineage>
</organism>
<feature type="domain" description="Ancillary SecYEG translocon subunit/Cell division coordinator CpoB TPR" evidence="2">
    <location>
        <begin position="31"/>
        <end position="186"/>
    </location>
</feature>
<comment type="caution">
    <text evidence="3">The sequence shown here is derived from an EMBL/GenBank/DDBJ whole genome shotgun (WGS) entry which is preliminary data.</text>
</comment>
<accession>A0ABQ6BLJ1</accession>
<proteinExistence type="predicted"/>
<keyword evidence="1" id="KW-0472">Membrane</keyword>
<evidence type="ECO:0000256" key="1">
    <source>
        <dbReference type="SAM" id="Phobius"/>
    </source>
</evidence>
<dbReference type="Pfam" id="PF09976">
    <property type="entry name" value="TPR_21"/>
    <property type="match status" value="1"/>
</dbReference>
<keyword evidence="4" id="KW-1185">Reference proteome</keyword>
<keyword evidence="1" id="KW-0812">Transmembrane</keyword>